<dbReference type="InterPro" id="IPR056239">
    <property type="entry name" value="Phage_YunG-like"/>
</dbReference>
<dbReference type="GeneID" id="29058893"/>
<dbReference type="EMBL" id="KU878088">
    <property type="protein sequence ID" value="AMS01259.1"/>
    <property type="molecule type" value="Genomic_DNA"/>
</dbReference>
<organism evidence="1 2">
    <name type="scientific">Bacillus phage AR9</name>
    <dbReference type="NCBI Taxonomy" id="1815509"/>
    <lineage>
        <taxon>Viruses</taxon>
        <taxon>Duplodnaviria</taxon>
        <taxon>Heunggongvirae</taxon>
        <taxon>Uroviricota</taxon>
        <taxon>Caudoviricetes</taxon>
        <taxon>Takahashivirus</taxon>
        <taxon>Bacillus phage PBS1</taxon>
    </lineage>
</organism>
<dbReference type="KEGG" id="vg:29058893"/>
<dbReference type="Pfam" id="PF24591">
    <property type="entry name" value="Phage_YunG-like"/>
    <property type="match status" value="1"/>
</dbReference>
<reference evidence="1 2" key="1">
    <citation type="journal article" date="2016" name="Virology">
        <title>The genome of AR9, a giant transducing Bacillus phage encoding two multisubunit RNA polymerases.</title>
        <authorList>
            <person name="Lavysh D."/>
            <person name="Sokolova M."/>
            <person name="Minakhin L."/>
            <person name="Yakunina M."/>
            <person name="Artamonova T."/>
            <person name="Kozyavkin S."/>
            <person name="Makarova K.S."/>
            <person name="Koonin E.V."/>
            <person name="Severinov K."/>
        </authorList>
    </citation>
    <scope>NUCLEOTIDE SEQUENCE [LARGE SCALE GENOMIC DNA]</scope>
</reference>
<evidence type="ECO:0000313" key="2">
    <source>
        <dbReference type="Proteomes" id="UP000202618"/>
    </source>
</evidence>
<evidence type="ECO:0000313" key="1">
    <source>
        <dbReference type="EMBL" id="AMS01259.1"/>
    </source>
</evidence>
<accession>A0A172JI88</accession>
<gene>
    <name evidence="1" type="ORF">AR9_g175</name>
</gene>
<protein>
    <submittedName>
        <fullName evidence="1">Uncharacterized protein</fullName>
    </submittedName>
</protein>
<dbReference type="RefSeq" id="YP_009283079.1">
    <property type="nucleotide sequence ID" value="NC_031039.1"/>
</dbReference>
<sequence length="137" mass="16022">MDKHQNIIEFIGLIRGSDAKEILGSKYRGVRDDQHSASYIIKEIYTNGNCGQLVKLLKHVYPETKPILITNFIDPKTKEKFPMYHIVADIDNKIYDIDGEFMNSNLNNYEHKYLSDDEFKNEKLENYSFKNRGALEN</sequence>
<dbReference type="Proteomes" id="UP000202618">
    <property type="component" value="Segment"/>
</dbReference>
<proteinExistence type="predicted"/>
<name>A0A172JI88_BPPB1</name>